<dbReference type="AlphaFoldDB" id="A0AAD9QMM3"/>
<keyword evidence="6" id="KW-1185">Reference proteome</keyword>
<dbReference type="Pfam" id="PF00431">
    <property type="entry name" value="CUB"/>
    <property type="match status" value="3"/>
</dbReference>
<dbReference type="CDD" id="cd00041">
    <property type="entry name" value="CUB"/>
    <property type="match status" value="3"/>
</dbReference>
<feature type="domain" description="CUB" evidence="4">
    <location>
        <begin position="255"/>
        <end position="365"/>
    </location>
</feature>
<evidence type="ECO:0000256" key="2">
    <source>
        <dbReference type="ARBA" id="ARBA00023157"/>
    </source>
</evidence>
<keyword evidence="2" id="KW-1015">Disulfide bond</keyword>
<gene>
    <name evidence="5" type="ORF">P5673_012255</name>
</gene>
<evidence type="ECO:0000256" key="1">
    <source>
        <dbReference type="ARBA" id="ARBA00022737"/>
    </source>
</evidence>
<evidence type="ECO:0000313" key="6">
    <source>
        <dbReference type="Proteomes" id="UP001249851"/>
    </source>
</evidence>
<name>A0AAD9QMM3_ACRCE</name>
<reference evidence="5" key="2">
    <citation type="journal article" date="2023" name="Science">
        <title>Genomic signatures of disease resistance in endangered staghorn corals.</title>
        <authorList>
            <person name="Vollmer S.V."/>
            <person name="Selwyn J.D."/>
            <person name="Despard B.A."/>
            <person name="Roesel C.L."/>
        </authorList>
    </citation>
    <scope>NUCLEOTIDE SEQUENCE</scope>
    <source>
        <strain evidence="5">K2</strain>
    </source>
</reference>
<evidence type="ECO:0000313" key="5">
    <source>
        <dbReference type="EMBL" id="KAK2564038.1"/>
    </source>
</evidence>
<accession>A0AAD9QMM3</accession>
<sequence>MTSDNVVKSTGKIHHADIRARYCRYKYVQQQELRTVTNIYTQRQTGFLTACGSILNGSASGSLSSPNFPALFPSRQTQGCSWTIRVPSGRIKLIFHNFTLEERGNSNCVAAQGARLRITNVASDDNQAKFTLCVSPSAAVLTDMSGEITSPFYPRRYPAAQNCLWKIQANKGKRLKLEVIDMEIERCGQSGACTCDYLEVQNAYNSDDGAVSGKTCVDVSFTPVTYYSTKNAINVQFSSNLPAGRQCPSFPISLSGNGTISSPNYPGSNYPSSRTCEWIIEAMAGRRVMVNIIDFAMGTCNGCSSTTTCSRVEFYDGSTKDSPLLERFCTGSQREAIISSGVQLFVRFESGFSPDRGFHADYAEILSSMAETIATTATTIATTATTTTIATTATTVATTETTGAAVLSITSLLVTRT</sequence>
<dbReference type="SMART" id="SM00042">
    <property type="entry name" value="CUB"/>
    <property type="match status" value="2"/>
</dbReference>
<protein>
    <submittedName>
        <fullName evidence="5">CUB domain-containing protein 2</fullName>
    </submittedName>
</protein>
<dbReference type="SUPFAM" id="SSF49854">
    <property type="entry name" value="Spermadhesin, CUB domain"/>
    <property type="match status" value="3"/>
</dbReference>
<dbReference type="InterPro" id="IPR035914">
    <property type="entry name" value="Sperma_CUB_dom_sf"/>
</dbReference>
<dbReference type="Proteomes" id="UP001249851">
    <property type="component" value="Unassembled WGS sequence"/>
</dbReference>
<organism evidence="5 6">
    <name type="scientific">Acropora cervicornis</name>
    <name type="common">Staghorn coral</name>
    <dbReference type="NCBI Taxonomy" id="6130"/>
    <lineage>
        <taxon>Eukaryota</taxon>
        <taxon>Metazoa</taxon>
        <taxon>Cnidaria</taxon>
        <taxon>Anthozoa</taxon>
        <taxon>Hexacorallia</taxon>
        <taxon>Scleractinia</taxon>
        <taxon>Astrocoeniina</taxon>
        <taxon>Acroporidae</taxon>
        <taxon>Acropora</taxon>
    </lineage>
</organism>
<feature type="domain" description="CUB" evidence="4">
    <location>
        <begin position="137"/>
        <end position="257"/>
    </location>
</feature>
<dbReference type="Gene3D" id="2.60.120.290">
    <property type="entry name" value="Spermadhesin, CUB domain"/>
    <property type="match status" value="3"/>
</dbReference>
<dbReference type="EMBL" id="JARQWQ010000023">
    <property type="protein sequence ID" value="KAK2564038.1"/>
    <property type="molecule type" value="Genomic_DNA"/>
</dbReference>
<proteinExistence type="predicted"/>
<keyword evidence="1" id="KW-0677">Repeat</keyword>
<dbReference type="PANTHER" id="PTHR24251">
    <property type="entry name" value="OVOCHYMASE-RELATED"/>
    <property type="match status" value="1"/>
</dbReference>
<evidence type="ECO:0000259" key="4">
    <source>
        <dbReference type="PROSITE" id="PS01180"/>
    </source>
</evidence>
<dbReference type="InterPro" id="IPR000859">
    <property type="entry name" value="CUB_dom"/>
</dbReference>
<dbReference type="PANTHER" id="PTHR24251:SF30">
    <property type="entry name" value="MEMBRANE FRIZZLED-RELATED PROTEIN"/>
    <property type="match status" value="1"/>
</dbReference>
<comment type="caution">
    <text evidence="3">Lacks conserved residue(s) required for the propagation of feature annotation.</text>
</comment>
<evidence type="ECO:0000256" key="3">
    <source>
        <dbReference type="PROSITE-ProRule" id="PRU00059"/>
    </source>
</evidence>
<feature type="domain" description="CUB" evidence="4">
    <location>
        <begin position="51"/>
        <end position="108"/>
    </location>
</feature>
<comment type="caution">
    <text evidence="5">The sequence shown here is derived from an EMBL/GenBank/DDBJ whole genome shotgun (WGS) entry which is preliminary data.</text>
</comment>
<reference evidence="5" key="1">
    <citation type="journal article" date="2023" name="G3 (Bethesda)">
        <title>Whole genome assembly and annotation of the endangered Caribbean coral Acropora cervicornis.</title>
        <authorList>
            <person name="Selwyn J.D."/>
            <person name="Vollmer S.V."/>
        </authorList>
    </citation>
    <scope>NUCLEOTIDE SEQUENCE</scope>
    <source>
        <strain evidence="5">K2</strain>
    </source>
</reference>
<dbReference type="PROSITE" id="PS01180">
    <property type="entry name" value="CUB"/>
    <property type="match status" value="3"/>
</dbReference>